<keyword evidence="8" id="KW-1185">Reference proteome</keyword>
<gene>
    <name evidence="7" type="ORF">J7W16_03745</name>
</gene>
<evidence type="ECO:0000256" key="4">
    <source>
        <dbReference type="ARBA" id="ARBA00023163"/>
    </source>
</evidence>
<dbReference type="NCBIfam" id="TIGR02937">
    <property type="entry name" value="sigma70-ECF"/>
    <property type="match status" value="1"/>
</dbReference>
<dbReference type="GO" id="GO:0006352">
    <property type="term" value="P:DNA-templated transcription initiation"/>
    <property type="evidence" value="ECO:0007669"/>
    <property type="project" value="InterPro"/>
</dbReference>
<dbReference type="SUPFAM" id="SSF88946">
    <property type="entry name" value="Sigma2 domain of RNA polymerase sigma factors"/>
    <property type="match status" value="1"/>
</dbReference>
<feature type="domain" description="RNA polymerase sigma factor 70 region 4 type 2" evidence="6">
    <location>
        <begin position="109"/>
        <end position="159"/>
    </location>
</feature>
<evidence type="ECO:0000256" key="3">
    <source>
        <dbReference type="ARBA" id="ARBA00023082"/>
    </source>
</evidence>
<dbReference type="InterPro" id="IPR013324">
    <property type="entry name" value="RNA_pol_sigma_r3/r4-like"/>
</dbReference>
<dbReference type="InterPro" id="IPR039425">
    <property type="entry name" value="RNA_pol_sigma-70-like"/>
</dbReference>
<dbReference type="EMBL" id="JAGKSQ010000001">
    <property type="protein sequence ID" value="MBP3950234.1"/>
    <property type="molecule type" value="Genomic_DNA"/>
</dbReference>
<dbReference type="SUPFAM" id="SSF88659">
    <property type="entry name" value="Sigma3 and sigma4 domains of RNA polymerase sigma factors"/>
    <property type="match status" value="1"/>
</dbReference>
<dbReference type="Gene3D" id="1.10.1740.10">
    <property type="match status" value="1"/>
</dbReference>
<evidence type="ECO:0000256" key="1">
    <source>
        <dbReference type="ARBA" id="ARBA00010641"/>
    </source>
</evidence>
<dbReference type="Gene3D" id="1.10.10.10">
    <property type="entry name" value="Winged helix-like DNA-binding domain superfamily/Winged helix DNA-binding domain"/>
    <property type="match status" value="1"/>
</dbReference>
<dbReference type="InterPro" id="IPR013249">
    <property type="entry name" value="RNA_pol_sigma70_r4_t2"/>
</dbReference>
<dbReference type="CDD" id="cd06171">
    <property type="entry name" value="Sigma70_r4"/>
    <property type="match status" value="1"/>
</dbReference>
<feature type="domain" description="RNA polymerase sigma-70 region 2" evidence="5">
    <location>
        <begin position="14"/>
        <end position="79"/>
    </location>
</feature>
<comment type="caution">
    <text evidence="7">The sequence shown here is derived from an EMBL/GenBank/DDBJ whole genome shotgun (WGS) entry which is preliminary data.</text>
</comment>
<dbReference type="AlphaFoldDB" id="A0A941ASX8"/>
<sequence length="172" mass="20409">MDHAEKKKLIQDWYNQYSKQILKYIALMTKDYSQAEDLTHETFLKAYDYMDGFKGRSHIKTWLFRIAHNTTIDYLRKRKPLMFVKGILDQVSERTPEQIVIEGEEAVTFYEALHRIKPKYREVIILRKVKGFSIKETAEILSLNENTLKSLLRRGLVELGKQLKEEGFSYEV</sequence>
<dbReference type="Proteomes" id="UP000678228">
    <property type="component" value="Unassembled WGS sequence"/>
</dbReference>
<dbReference type="Pfam" id="PF04542">
    <property type="entry name" value="Sigma70_r2"/>
    <property type="match status" value="1"/>
</dbReference>
<accession>A0A941ASX8</accession>
<protein>
    <submittedName>
        <fullName evidence="7">RNA polymerase sigma factor</fullName>
    </submittedName>
</protein>
<keyword evidence="3" id="KW-0731">Sigma factor</keyword>
<reference evidence="7" key="1">
    <citation type="submission" date="2021-03" db="EMBL/GenBank/DDBJ databases">
        <title>Bacillus suaedae sp. nov., isolated from Suaeda aralocaspica.</title>
        <authorList>
            <person name="Lei R.F.R."/>
        </authorList>
    </citation>
    <scope>NUCLEOTIDE SEQUENCE</scope>
    <source>
        <strain evidence="7">YZJH907-2</strain>
    </source>
</reference>
<dbReference type="PANTHER" id="PTHR43133:SF60">
    <property type="entry name" value="RNA POLYMERASE SIGMA FACTOR SIGV"/>
    <property type="match status" value="1"/>
</dbReference>
<organism evidence="7 8">
    <name type="scientific">Halalkalibacter suaedae</name>
    <dbReference type="NCBI Taxonomy" id="2822140"/>
    <lineage>
        <taxon>Bacteria</taxon>
        <taxon>Bacillati</taxon>
        <taxon>Bacillota</taxon>
        <taxon>Bacilli</taxon>
        <taxon>Bacillales</taxon>
        <taxon>Bacillaceae</taxon>
        <taxon>Halalkalibacter</taxon>
    </lineage>
</organism>
<keyword evidence="4" id="KW-0804">Transcription</keyword>
<proteinExistence type="inferred from homology"/>
<dbReference type="InterPro" id="IPR007627">
    <property type="entry name" value="RNA_pol_sigma70_r2"/>
</dbReference>
<dbReference type="GO" id="GO:0016987">
    <property type="term" value="F:sigma factor activity"/>
    <property type="evidence" value="ECO:0007669"/>
    <property type="project" value="UniProtKB-KW"/>
</dbReference>
<dbReference type="InterPro" id="IPR013325">
    <property type="entry name" value="RNA_pol_sigma_r2"/>
</dbReference>
<keyword evidence="2" id="KW-0805">Transcription regulation</keyword>
<dbReference type="InterPro" id="IPR014284">
    <property type="entry name" value="RNA_pol_sigma-70_dom"/>
</dbReference>
<evidence type="ECO:0000259" key="5">
    <source>
        <dbReference type="Pfam" id="PF04542"/>
    </source>
</evidence>
<dbReference type="RefSeq" id="WP_210595841.1">
    <property type="nucleotide sequence ID" value="NZ_JAGKSQ010000001.1"/>
</dbReference>
<dbReference type="InterPro" id="IPR036388">
    <property type="entry name" value="WH-like_DNA-bd_sf"/>
</dbReference>
<dbReference type="Pfam" id="PF08281">
    <property type="entry name" value="Sigma70_r4_2"/>
    <property type="match status" value="1"/>
</dbReference>
<dbReference type="GO" id="GO:0003677">
    <property type="term" value="F:DNA binding"/>
    <property type="evidence" value="ECO:0007669"/>
    <property type="project" value="InterPro"/>
</dbReference>
<evidence type="ECO:0000259" key="6">
    <source>
        <dbReference type="Pfam" id="PF08281"/>
    </source>
</evidence>
<evidence type="ECO:0000313" key="7">
    <source>
        <dbReference type="EMBL" id="MBP3950234.1"/>
    </source>
</evidence>
<evidence type="ECO:0000256" key="2">
    <source>
        <dbReference type="ARBA" id="ARBA00023015"/>
    </source>
</evidence>
<comment type="similarity">
    <text evidence="1">Belongs to the sigma-70 factor family. ECF subfamily.</text>
</comment>
<name>A0A941ASX8_9BACI</name>
<dbReference type="PANTHER" id="PTHR43133">
    <property type="entry name" value="RNA POLYMERASE ECF-TYPE SIGMA FACTO"/>
    <property type="match status" value="1"/>
</dbReference>
<evidence type="ECO:0000313" key="8">
    <source>
        <dbReference type="Proteomes" id="UP000678228"/>
    </source>
</evidence>